<sequence>MFGHAFTSPLPFAIWVAASHSKRIDDLLLSYIWETPLLFLTFVQHKVVAYSARTTKLQMQVSPRHDIRSSQASTVTPRVLVIVDNNPFVSCAAFSSPALEWRTEHKWLWRWTSSRRIEHSQQGSGPLLVNSMLFISCVMTVRRCISFWAGRSAMSAPRMAQSNLHSCFKRV</sequence>
<evidence type="ECO:0000313" key="2">
    <source>
        <dbReference type="Proteomes" id="UP000244005"/>
    </source>
</evidence>
<dbReference type="AlphaFoldDB" id="A0A2R6XDI6"/>
<dbReference type="EMBL" id="KZ772693">
    <property type="protein sequence ID" value="PTQ44163.1"/>
    <property type="molecule type" value="Genomic_DNA"/>
</dbReference>
<organism evidence="1 2">
    <name type="scientific">Marchantia polymorpha</name>
    <name type="common">Common liverwort</name>
    <name type="synonym">Marchantia aquatica</name>
    <dbReference type="NCBI Taxonomy" id="3197"/>
    <lineage>
        <taxon>Eukaryota</taxon>
        <taxon>Viridiplantae</taxon>
        <taxon>Streptophyta</taxon>
        <taxon>Embryophyta</taxon>
        <taxon>Marchantiophyta</taxon>
        <taxon>Marchantiopsida</taxon>
        <taxon>Marchantiidae</taxon>
        <taxon>Marchantiales</taxon>
        <taxon>Marchantiaceae</taxon>
        <taxon>Marchantia</taxon>
    </lineage>
</organism>
<accession>A0A2R6XDI6</accession>
<reference evidence="2" key="1">
    <citation type="journal article" date="2017" name="Cell">
        <title>Insights into land plant evolution garnered from the Marchantia polymorpha genome.</title>
        <authorList>
            <person name="Bowman J.L."/>
            <person name="Kohchi T."/>
            <person name="Yamato K.T."/>
            <person name="Jenkins J."/>
            <person name="Shu S."/>
            <person name="Ishizaki K."/>
            <person name="Yamaoka S."/>
            <person name="Nishihama R."/>
            <person name="Nakamura Y."/>
            <person name="Berger F."/>
            <person name="Adam C."/>
            <person name="Aki S.S."/>
            <person name="Althoff F."/>
            <person name="Araki T."/>
            <person name="Arteaga-Vazquez M.A."/>
            <person name="Balasubrmanian S."/>
            <person name="Barry K."/>
            <person name="Bauer D."/>
            <person name="Boehm C.R."/>
            <person name="Briginshaw L."/>
            <person name="Caballero-Perez J."/>
            <person name="Catarino B."/>
            <person name="Chen F."/>
            <person name="Chiyoda S."/>
            <person name="Chovatia M."/>
            <person name="Davies K.M."/>
            <person name="Delmans M."/>
            <person name="Demura T."/>
            <person name="Dierschke T."/>
            <person name="Dolan L."/>
            <person name="Dorantes-Acosta A.E."/>
            <person name="Eklund D.M."/>
            <person name="Florent S.N."/>
            <person name="Flores-Sandoval E."/>
            <person name="Fujiyama A."/>
            <person name="Fukuzawa H."/>
            <person name="Galik B."/>
            <person name="Grimanelli D."/>
            <person name="Grimwood J."/>
            <person name="Grossniklaus U."/>
            <person name="Hamada T."/>
            <person name="Haseloff J."/>
            <person name="Hetherington A.J."/>
            <person name="Higo A."/>
            <person name="Hirakawa Y."/>
            <person name="Hundley H.N."/>
            <person name="Ikeda Y."/>
            <person name="Inoue K."/>
            <person name="Inoue S.I."/>
            <person name="Ishida S."/>
            <person name="Jia Q."/>
            <person name="Kakita M."/>
            <person name="Kanazawa T."/>
            <person name="Kawai Y."/>
            <person name="Kawashima T."/>
            <person name="Kennedy M."/>
            <person name="Kinose K."/>
            <person name="Kinoshita T."/>
            <person name="Kohara Y."/>
            <person name="Koide E."/>
            <person name="Komatsu K."/>
            <person name="Kopischke S."/>
            <person name="Kubo M."/>
            <person name="Kyozuka J."/>
            <person name="Lagercrantz U."/>
            <person name="Lin S.S."/>
            <person name="Lindquist E."/>
            <person name="Lipzen A.M."/>
            <person name="Lu C.W."/>
            <person name="De Luna E."/>
            <person name="Martienssen R.A."/>
            <person name="Minamino N."/>
            <person name="Mizutani M."/>
            <person name="Mizutani M."/>
            <person name="Mochizuki N."/>
            <person name="Monte I."/>
            <person name="Mosher R."/>
            <person name="Nagasaki H."/>
            <person name="Nakagami H."/>
            <person name="Naramoto S."/>
            <person name="Nishitani K."/>
            <person name="Ohtani M."/>
            <person name="Okamoto T."/>
            <person name="Okumura M."/>
            <person name="Phillips J."/>
            <person name="Pollak B."/>
            <person name="Reinders A."/>
            <person name="Rovekamp M."/>
            <person name="Sano R."/>
            <person name="Sawa S."/>
            <person name="Schmid M.W."/>
            <person name="Shirakawa M."/>
            <person name="Solano R."/>
            <person name="Spunde A."/>
            <person name="Suetsugu N."/>
            <person name="Sugano S."/>
            <person name="Sugiyama A."/>
            <person name="Sun R."/>
            <person name="Suzuki Y."/>
            <person name="Takenaka M."/>
            <person name="Takezawa D."/>
            <person name="Tomogane H."/>
            <person name="Tsuzuki M."/>
            <person name="Ueda T."/>
            <person name="Umeda M."/>
            <person name="Ward J.M."/>
            <person name="Watanabe Y."/>
            <person name="Yazaki K."/>
            <person name="Yokoyama R."/>
            <person name="Yoshitake Y."/>
            <person name="Yotsui I."/>
            <person name="Zachgo S."/>
            <person name="Schmutz J."/>
        </authorList>
    </citation>
    <scope>NUCLEOTIDE SEQUENCE [LARGE SCALE GENOMIC DNA]</scope>
    <source>
        <strain evidence="2">Tak-1</strain>
    </source>
</reference>
<keyword evidence="2" id="KW-1185">Reference proteome</keyword>
<gene>
    <name evidence="1" type="ORF">MARPO_0021s0039</name>
</gene>
<name>A0A2R6XDI6_MARPO</name>
<dbReference type="Proteomes" id="UP000244005">
    <property type="component" value="Unassembled WGS sequence"/>
</dbReference>
<protein>
    <submittedName>
        <fullName evidence="1">Uncharacterized protein</fullName>
    </submittedName>
</protein>
<proteinExistence type="predicted"/>
<dbReference type="Gramene" id="Mp2g05830.1">
    <property type="protein sequence ID" value="Mp2g05830.1.cds1"/>
    <property type="gene ID" value="Mp2g05830"/>
</dbReference>
<evidence type="ECO:0000313" key="1">
    <source>
        <dbReference type="EMBL" id="PTQ44163.1"/>
    </source>
</evidence>